<dbReference type="Pfam" id="PF00072">
    <property type="entry name" value="Response_reg"/>
    <property type="match status" value="1"/>
</dbReference>
<dbReference type="GO" id="GO:0000160">
    <property type="term" value="P:phosphorelay signal transduction system"/>
    <property type="evidence" value="ECO:0007669"/>
    <property type="project" value="InterPro"/>
</dbReference>
<proteinExistence type="predicted"/>
<dbReference type="PANTHER" id="PTHR44591">
    <property type="entry name" value="STRESS RESPONSE REGULATOR PROTEIN 1"/>
    <property type="match status" value="1"/>
</dbReference>
<feature type="non-terminal residue" evidence="3">
    <location>
        <position position="70"/>
    </location>
</feature>
<dbReference type="InterPro" id="IPR050595">
    <property type="entry name" value="Bact_response_regulator"/>
</dbReference>
<evidence type="ECO:0000259" key="2">
    <source>
        <dbReference type="PROSITE" id="PS50110"/>
    </source>
</evidence>
<dbReference type="InterPro" id="IPR011006">
    <property type="entry name" value="CheY-like_superfamily"/>
</dbReference>
<dbReference type="PROSITE" id="PS50110">
    <property type="entry name" value="RESPONSE_REGULATORY"/>
    <property type="match status" value="1"/>
</dbReference>
<reference evidence="3" key="1">
    <citation type="journal article" date="2015" name="Nature">
        <title>Complex archaea that bridge the gap between prokaryotes and eukaryotes.</title>
        <authorList>
            <person name="Spang A."/>
            <person name="Saw J.H."/>
            <person name="Jorgensen S.L."/>
            <person name="Zaremba-Niedzwiedzka K."/>
            <person name="Martijn J."/>
            <person name="Lind A.E."/>
            <person name="van Eijk R."/>
            <person name="Schleper C."/>
            <person name="Guy L."/>
            <person name="Ettema T.J."/>
        </authorList>
    </citation>
    <scope>NUCLEOTIDE SEQUENCE</scope>
</reference>
<dbReference type="EMBL" id="LAZR01070104">
    <property type="protein sequence ID" value="KKK45277.1"/>
    <property type="molecule type" value="Genomic_DNA"/>
</dbReference>
<organism evidence="3">
    <name type="scientific">marine sediment metagenome</name>
    <dbReference type="NCBI Taxonomy" id="412755"/>
    <lineage>
        <taxon>unclassified sequences</taxon>
        <taxon>metagenomes</taxon>
        <taxon>ecological metagenomes</taxon>
    </lineage>
</organism>
<evidence type="ECO:0000313" key="3">
    <source>
        <dbReference type="EMBL" id="KKK45277.1"/>
    </source>
</evidence>
<protein>
    <recommendedName>
        <fullName evidence="2">Response regulatory domain-containing protein</fullName>
    </recommendedName>
</protein>
<keyword evidence="1" id="KW-0597">Phosphoprotein</keyword>
<evidence type="ECO:0000256" key="1">
    <source>
        <dbReference type="ARBA" id="ARBA00022553"/>
    </source>
</evidence>
<dbReference type="AlphaFoldDB" id="A0A0F8VLP5"/>
<dbReference type="Gene3D" id="3.40.50.2300">
    <property type="match status" value="1"/>
</dbReference>
<comment type="caution">
    <text evidence="3">The sequence shown here is derived from an EMBL/GenBank/DDBJ whole genome shotgun (WGS) entry which is preliminary data.</text>
</comment>
<accession>A0A0F8VLP5</accession>
<dbReference type="PANTHER" id="PTHR44591:SF18">
    <property type="entry name" value="REGULATORY PROTEIN"/>
    <property type="match status" value="1"/>
</dbReference>
<name>A0A0F8VLP5_9ZZZZ</name>
<dbReference type="SUPFAM" id="SSF52172">
    <property type="entry name" value="CheY-like"/>
    <property type="match status" value="1"/>
</dbReference>
<sequence>MSQKTLLIVDDDSTFSSILGRALTRRGYQVFTAETAAEAVELCTQHQPQQAVVDLKLETESGLNILPQLK</sequence>
<dbReference type="InterPro" id="IPR001789">
    <property type="entry name" value="Sig_transdc_resp-reg_receiver"/>
</dbReference>
<feature type="domain" description="Response regulatory" evidence="2">
    <location>
        <begin position="5"/>
        <end position="70"/>
    </location>
</feature>
<gene>
    <name evidence="3" type="ORF">LCGC14_3165810</name>
</gene>